<protein>
    <submittedName>
        <fullName evidence="2">Uncharacterized protein</fullName>
    </submittedName>
</protein>
<comment type="caution">
    <text evidence="2">The sequence shown here is derived from an EMBL/GenBank/DDBJ whole genome shotgun (WGS) entry which is preliminary data.</text>
</comment>
<sequence length="87" mass="10549">MIEKGNGWRHRRKEEEEENQPSKMKTNSRTICDGEEKRRHLLQIQYSQLTLFDIMELVQIISCHTLTQFDTIPMDMRMKRRRERGGK</sequence>
<accession>A0A2G5U958</accession>
<proteinExistence type="predicted"/>
<evidence type="ECO:0000313" key="3">
    <source>
        <dbReference type="Proteomes" id="UP000230233"/>
    </source>
</evidence>
<keyword evidence="3" id="KW-1185">Reference proteome</keyword>
<dbReference type="Proteomes" id="UP000230233">
    <property type="component" value="Chromosome IV"/>
</dbReference>
<feature type="region of interest" description="Disordered" evidence="1">
    <location>
        <begin position="1"/>
        <end position="31"/>
    </location>
</feature>
<organism evidence="2 3">
    <name type="scientific">Caenorhabditis nigoni</name>
    <dbReference type="NCBI Taxonomy" id="1611254"/>
    <lineage>
        <taxon>Eukaryota</taxon>
        <taxon>Metazoa</taxon>
        <taxon>Ecdysozoa</taxon>
        <taxon>Nematoda</taxon>
        <taxon>Chromadorea</taxon>
        <taxon>Rhabditida</taxon>
        <taxon>Rhabditina</taxon>
        <taxon>Rhabditomorpha</taxon>
        <taxon>Rhabditoidea</taxon>
        <taxon>Rhabditidae</taxon>
        <taxon>Peloderinae</taxon>
        <taxon>Caenorhabditis</taxon>
    </lineage>
</organism>
<evidence type="ECO:0000313" key="2">
    <source>
        <dbReference type="EMBL" id="PIC36064.1"/>
    </source>
</evidence>
<dbReference type="AlphaFoldDB" id="A0A2G5U958"/>
<dbReference type="EMBL" id="PDUG01000004">
    <property type="protein sequence ID" value="PIC36064.1"/>
    <property type="molecule type" value="Genomic_DNA"/>
</dbReference>
<name>A0A2G5U958_9PELO</name>
<reference evidence="3" key="1">
    <citation type="submission" date="2017-10" db="EMBL/GenBank/DDBJ databases">
        <title>Rapid genome shrinkage in a self-fertile nematode reveals novel sperm competition proteins.</title>
        <authorList>
            <person name="Yin D."/>
            <person name="Schwarz E.M."/>
            <person name="Thomas C.G."/>
            <person name="Felde R.L."/>
            <person name="Korf I.F."/>
            <person name="Cutter A.D."/>
            <person name="Schartner C.M."/>
            <person name="Ralston E.J."/>
            <person name="Meyer B.J."/>
            <person name="Haag E.S."/>
        </authorList>
    </citation>
    <scope>NUCLEOTIDE SEQUENCE [LARGE SCALE GENOMIC DNA]</scope>
    <source>
        <strain evidence="3">JU1422</strain>
    </source>
</reference>
<gene>
    <name evidence="2" type="primary">Cnig_chr_IV.g15199</name>
    <name evidence="2" type="ORF">B9Z55_015199</name>
</gene>
<evidence type="ECO:0000256" key="1">
    <source>
        <dbReference type="SAM" id="MobiDB-lite"/>
    </source>
</evidence>
<feature type="compositionally biased region" description="Polar residues" evidence="1">
    <location>
        <begin position="21"/>
        <end position="30"/>
    </location>
</feature>